<keyword evidence="4" id="KW-1133">Transmembrane helix</keyword>
<evidence type="ECO:0000259" key="6">
    <source>
        <dbReference type="PROSITE" id="PS51485"/>
    </source>
</evidence>
<keyword evidence="2" id="KW-0186">Copper</keyword>
<dbReference type="Gene3D" id="2.60.40.420">
    <property type="entry name" value="Cupredoxins - blue copper proteins"/>
    <property type="match status" value="1"/>
</dbReference>
<dbReference type="AlphaFoldDB" id="A0A8T0I536"/>
<feature type="signal peptide" evidence="5">
    <location>
        <begin position="1"/>
        <end position="23"/>
    </location>
</feature>
<comment type="caution">
    <text evidence="7">The sequence shown here is derived from an EMBL/GenBank/DDBJ whole genome shotgun (WGS) entry which is preliminary data.</text>
</comment>
<dbReference type="EMBL" id="CM026424">
    <property type="protein sequence ID" value="KAG0578710.1"/>
    <property type="molecule type" value="Genomic_DNA"/>
</dbReference>
<keyword evidence="3" id="KW-0325">Glycoprotein</keyword>
<dbReference type="FunFam" id="2.60.40.420:FF:000003">
    <property type="entry name" value="Blue copper"/>
    <property type="match status" value="1"/>
</dbReference>
<evidence type="ECO:0000256" key="5">
    <source>
        <dbReference type="SAM" id="SignalP"/>
    </source>
</evidence>
<keyword evidence="4" id="KW-0812">Transmembrane</keyword>
<dbReference type="PROSITE" id="PS00079">
    <property type="entry name" value="MULTICOPPER_OXIDASE1"/>
    <property type="match status" value="1"/>
</dbReference>
<keyword evidence="4" id="KW-0472">Membrane</keyword>
<evidence type="ECO:0000256" key="4">
    <source>
        <dbReference type="SAM" id="Phobius"/>
    </source>
</evidence>
<gene>
    <name evidence="7" type="ORF">KC19_4G044400</name>
</gene>
<dbReference type="SUPFAM" id="SSF49503">
    <property type="entry name" value="Cupredoxins"/>
    <property type="match status" value="1"/>
</dbReference>
<feature type="domain" description="Phytocyanin" evidence="6">
    <location>
        <begin position="24"/>
        <end position="130"/>
    </location>
</feature>
<name>A0A8T0I536_CERPU</name>
<evidence type="ECO:0000256" key="1">
    <source>
        <dbReference type="ARBA" id="ARBA00022723"/>
    </source>
</evidence>
<keyword evidence="1" id="KW-0479">Metal-binding</keyword>
<reference evidence="7" key="1">
    <citation type="submission" date="2020-06" db="EMBL/GenBank/DDBJ databases">
        <title>WGS assembly of Ceratodon purpureus strain R40.</title>
        <authorList>
            <person name="Carey S.B."/>
            <person name="Jenkins J."/>
            <person name="Shu S."/>
            <person name="Lovell J.T."/>
            <person name="Sreedasyam A."/>
            <person name="Maumus F."/>
            <person name="Tiley G.P."/>
            <person name="Fernandez-Pozo N."/>
            <person name="Barry K."/>
            <person name="Chen C."/>
            <person name="Wang M."/>
            <person name="Lipzen A."/>
            <person name="Daum C."/>
            <person name="Saski C.A."/>
            <person name="Payton A.C."/>
            <person name="Mcbreen J.C."/>
            <person name="Conrad R.E."/>
            <person name="Kollar L.M."/>
            <person name="Olsson S."/>
            <person name="Huttunen S."/>
            <person name="Landis J.B."/>
            <person name="Wickett N.J."/>
            <person name="Johnson M.G."/>
            <person name="Rensing S.A."/>
            <person name="Grimwood J."/>
            <person name="Schmutz J."/>
            <person name="Mcdaniel S.F."/>
        </authorList>
    </citation>
    <scope>NUCLEOTIDE SEQUENCE</scope>
    <source>
        <strain evidence="7">R40</strain>
    </source>
</reference>
<dbReference type="InterPro" id="IPR028871">
    <property type="entry name" value="BlueCu_1_BS"/>
</dbReference>
<dbReference type="GO" id="GO:0009055">
    <property type="term" value="F:electron transfer activity"/>
    <property type="evidence" value="ECO:0007669"/>
    <property type="project" value="InterPro"/>
</dbReference>
<dbReference type="InterPro" id="IPR008972">
    <property type="entry name" value="Cupredoxin"/>
</dbReference>
<dbReference type="InterPro" id="IPR003245">
    <property type="entry name" value="Phytocyanin_dom"/>
</dbReference>
<dbReference type="CDD" id="cd04216">
    <property type="entry name" value="Phytocyanin"/>
    <property type="match status" value="1"/>
</dbReference>
<dbReference type="InterPro" id="IPR039391">
    <property type="entry name" value="Phytocyanin-like"/>
</dbReference>
<organism evidence="7 8">
    <name type="scientific">Ceratodon purpureus</name>
    <name type="common">Fire moss</name>
    <name type="synonym">Dicranum purpureum</name>
    <dbReference type="NCBI Taxonomy" id="3225"/>
    <lineage>
        <taxon>Eukaryota</taxon>
        <taxon>Viridiplantae</taxon>
        <taxon>Streptophyta</taxon>
        <taxon>Embryophyta</taxon>
        <taxon>Bryophyta</taxon>
        <taxon>Bryophytina</taxon>
        <taxon>Bryopsida</taxon>
        <taxon>Dicranidae</taxon>
        <taxon>Pseudoditrichales</taxon>
        <taxon>Ditrichaceae</taxon>
        <taxon>Ceratodon</taxon>
    </lineage>
</organism>
<dbReference type="GO" id="GO:0005886">
    <property type="term" value="C:plasma membrane"/>
    <property type="evidence" value="ECO:0007669"/>
    <property type="project" value="TreeGrafter"/>
</dbReference>
<evidence type="ECO:0000256" key="3">
    <source>
        <dbReference type="ARBA" id="ARBA00023180"/>
    </source>
</evidence>
<evidence type="ECO:0000313" key="7">
    <source>
        <dbReference type="EMBL" id="KAG0578710.1"/>
    </source>
</evidence>
<dbReference type="InterPro" id="IPR033138">
    <property type="entry name" value="Cu_oxidase_CS"/>
</dbReference>
<dbReference type="Proteomes" id="UP000822688">
    <property type="component" value="Chromosome 4"/>
</dbReference>
<dbReference type="GO" id="GO:0046872">
    <property type="term" value="F:metal ion binding"/>
    <property type="evidence" value="ECO:0007669"/>
    <property type="project" value="UniProtKB-KW"/>
</dbReference>
<keyword evidence="5" id="KW-0732">Signal</keyword>
<dbReference type="Pfam" id="PF02298">
    <property type="entry name" value="Cu_bind_like"/>
    <property type="match status" value="1"/>
</dbReference>
<keyword evidence="8" id="KW-1185">Reference proteome</keyword>
<accession>A0A8T0I536</accession>
<dbReference type="PANTHER" id="PTHR33021">
    <property type="entry name" value="BLUE COPPER PROTEIN"/>
    <property type="match status" value="1"/>
</dbReference>
<feature type="chain" id="PRO_5035736811" description="Phytocyanin domain-containing protein" evidence="5">
    <location>
        <begin position="24"/>
        <end position="179"/>
    </location>
</feature>
<sequence>MARMVQGLVLVMALATLLDVTFAVEHVVGGGVQKWTFLHANDASTLYNDWAANQTFKTGDTLLFEYDNATHSVLQVVQADYNTCNLRTPIDKWMTGSDSVFLSNAGTFYFVCGTPFHCEQGMKVAITATGATVAAPPPPPAAIAPSPTSPSHSHAAPGVTFSFTLSVLLTTSLAALVWS</sequence>
<evidence type="ECO:0000313" key="8">
    <source>
        <dbReference type="Proteomes" id="UP000822688"/>
    </source>
</evidence>
<proteinExistence type="predicted"/>
<feature type="transmembrane region" description="Helical" evidence="4">
    <location>
        <begin position="155"/>
        <end position="178"/>
    </location>
</feature>
<evidence type="ECO:0000256" key="2">
    <source>
        <dbReference type="ARBA" id="ARBA00023008"/>
    </source>
</evidence>
<dbReference type="PROSITE" id="PS51485">
    <property type="entry name" value="PHYTOCYANIN"/>
    <property type="match status" value="1"/>
</dbReference>
<dbReference type="PANTHER" id="PTHR33021:SF489">
    <property type="entry name" value="BASIC BLUE PROTEIN-LIKE"/>
    <property type="match status" value="1"/>
</dbReference>
<protein>
    <recommendedName>
        <fullName evidence="6">Phytocyanin domain-containing protein</fullName>
    </recommendedName>
</protein>
<dbReference type="PROSITE" id="PS00196">
    <property type="entry name" value="COPPER_BLUE"/>
    <property type="match status" value="1"/>
</dbReference>